<feature type="domain" description="Aminoglycoside phosphotransferase" evidence="1">
    <location>
        <begin position="277"/>
        <end position="384"/>
    </location>
</feature>
<dbReference type="Proteomes" id="UP000693970">
    <property type="component" value="Unassembled WGS sequence"/>
</dbReference>
<dbReference type="PANTHER" id="PTHR21310">
    <property type="entry name" value="AMINOGLYCOSIDE PHOSPHOTRANSFERASE-RELATED-RELATED"/>
    <property type="match status" value="1"/>
</dbReference>
<evidence type="ECO:0000259" key="1">
    <source>
        <dbReference type="Pfam" id="PF01636"/>
    </source>
</evidence>
<sequence length="458" mass="52617">MTEPGRIGSSLQNASIQAAVLSYISTKVNHCCEKATECYRLERLQEAKSAQQQVFILHFVLEESSSVPLEDHVVESLPNDLINLPTSAWIESLRNGGNRLVLRIWRGGCQWWNLHQNGSPLDLAKGEVMGYQVARQALLKYSSTDLPRIPQVLMFENGGLDKNRTRPVWAVLEYVGPGSSHLPMENVDVCYMNGMVKTRIEFGFDEPHPRWGRVPVDQALQYARLVLRQTMIPLHQATKRMKRPSDGTVVHRYESMLKKYRTAFQTIDDAMKLKNVQHDDPILEALRKLNDALKVIEDISFRGVVNDLAPVLVHLDLQPQNLIFHKPQMIQITANQQSQPSARIYSVLDWEDAMWADPRFDVLMLCRKVCANMEQAKEVWSEYENAMFNEEKTTEGRKEVCGMGPILPWLQLETVHSVTTLLLQWMDLLNGGRNPWETKKDLWGKMQRELARWEGYNP</sequence>
<dbReference type="EMBL" id="JAGRRH010000017">
    <property type="protein sequence ID" value="KAG7352168.1"/>
    <property type="molecule type" value="Genomic_DNA"/>
</dbReference>
<reference evidence="2" key="2">
    <citation type="submission" date="2021-04" db="EMBL/GenBank/DDBJ databases">
        <authorList>
            <person name="Podell S."/>
        </authorList>
    </citation>
    <scope>NUCLEOTIDE SEQUENCE</scope>
    <source>
        <strain evidence="2">Hildebrandi</strain>
    </source>
</reference>
<dbReference type="InterPro" id="IPR051678">
    <property type="entry name" value="AGP_Transferase"/>
</dbReference>
<name>A0A9K3PLY3_9STRA</name>
<dbReference type="InterPro" id="IPR002575">
    <property type="entry name" value="Aminoglycoside_PTrfase"/>
</dbReference>
<dbReference type="OrthoDB" id="44346at2759"/>
<keyword evidence="3" id="KW-1185">Reference proteome</keyword>
<evidence type="ECO:0000313" key="3">
    <source>
        <dbReference type="Proteomes" id="UP000693970"/>
    </source>
</evidence>
<dbReference type="Pfam" id="PF01636">
    <property type="entry name" value="APH"/>
    <property type="match status" value="1"/>
</dbReference>
<gene>
    <name evidence="2" type="ORF">IV203_008216</name>
</gene>
<accession>A0A9K3PLY3</accession>
<evidence type="ECO:0000313" key="2">
    <source>
        <dbReference type="EMBL" id="KAG7352168.1"/>
    </source>
</evidence>
<organism evidence="2 3">
    <name type="scientific">Nitzschia inconspicua</name>
    <dbReference type="NCBI Taxonomy" id="303405"/>
    <lineage>
        <taxon>Eukaryota</taxon>
        <taxon>Sar</taxon>
        <taxon>Stramenopiles</taxon>
        <taxon>Ochrophyta</taxon>
        <taxon>Bacillariophyta</taxon>
        <taxon>Bacillariophyceae</taxon>
        <taxon>Bacillariophycidae</taxon>
        <taxon>Bacillariales</taxon>
        <taxon>Bacillariaceae</taxon>
        <taxon>Nitzschia</taxon>
    </lineage>
</organism>
<protein>
    <submittedName>
        <fullName evidence="2">Phosphotransferase enzyme family protein</fullName>
    </submittedName>
</protein>
<proteinExistence type="predicted"/>
<comment type="caution">
    <text evidence="2">The sequence shown here is derived from an EMBL/GenBank/DDBJ whole genome shotgun (WGS) entry which is preliminary data.</text>
</comment>
<dbReference type="AlphaFoldDB" id="A0A9K3PLY3"/>
<reference evidence="2" key="1">
    <citation type="journal article" date="2021" name="Sci. Rep.">
        <title>Diploid genomic architecture of Nitzschia inconspicua, an elite biomass production diatom.</title>
        <authorList>
            <person name="Oliver A."/>
            <person name="Podell S."/>
            <person name="Pinowska A."/>
            <person name="Traller J.C."/>
            <person name="Smith S.R."/>
            <person name="McClure R."/>
            <person name="Beliaev A."/>
            <person name="Bohutskyi P."/>
            <person name="Hill E.A."/>
            <person name="Rabines A."/>
            <person name="Zheng H."/>
            <person name="Allen L.Z."/>
            <person name="Kuo A."/>
            <person name="Grigoriev I.V."/>
            <person name="Allen A.E."/>
            <person name="Hazlebeck D."/>
            <person name="Allen E.E."/>
        </authorList>
    </citation>
    <scope>NUCLEOTIDE SEQUENCE</scope>
    <source>
        <strain evidence="2">Hildebrandi</strain>
    </source>
</reference>